<protein>
    <submittedName>
        <fullName evidence="1">Uncharacterized protein</fullName>
    </submittedName>
</protein>
<name>A0A319CZ27_9EURO</name>
<accession>A0A319CZ27</accession>
<keyword evidence="2" id="KW-1185">Reference proteome</keyword>
<dbReference type="EMBL" id="KZ821706">
    <property type="protein sequence ID" value="PYH80878.1"/>
    <property type="molecule type" value="Genomic_DNA"/>
</dbReference>
<gene>
    <name evidence="1" type="ORF">BO82DRAFT_100115</name>
</gene>
<proteinExistence type="predicted"/>
<reference evidence="1 2" key="1">
    <citation type="submission" date="2016-12" db="EMBL/GenBank/DDBJ databases">
        <title>The genomes of Aspergillus section Nigri reveals drivers in fungal speciation.</title>
        <authorList>
            <consortium name="DOE Joint Genome Institute"/>
            <person name="Vesth T.C."/>
            <person name="Nybo J."/>
            <person name="Theobald S."/>
            <person name="Brandl J."/>
            <person name="Frisvad J.C."/>
            <person name="Nielsen K.F."/>
            <person name="Lyhne E.K."/>
            <person name="Kogle M.E."/>
            <person name="Kuo A."/>
            <person name="Riley R."/>
            <person name="Clum A."/>
            <person name="Nolan M."/>
            <person name="Lipzen A."/>
            <person name="Salamov A."/>
            <person name="Henrissat B."/>
            <person name="Wiebenga A."/>
            <person name="De Vries R.P."/>
            <person name="Grigoriev I.V."/>
            <person name="Mortensen U.H."/>
            <person name="Andersen M.R."/>
            <person name="Baker S.E."/>
        </authorList>
    </citation>
    <scope>NUCLEOTIDE SEQUENCE [LARGE SCALE GENOMIC DNA]</scope>
    <source>
        <strain evidence="1 2">CBS 121591</strain>
    </source>
</reference>
<dbReference type="RefSeq" id="XP_025491078.1">
    <property type="nucleotide sequence ID" value="XM_025629725.1"/>
</dbReference>
<dbReference type="Proteomes" id="UP000248340">
    <property type="component" value="Unassembled WGS sequence"/>
</dbReference>
<dbReference type="AlphaFoldDB" id="A0A319CZ27"/>
<sequence length="196" mass="21493">MYICAVRVCSTLHAGYVFLHTVTFLLPSAHPALIVQPKKNIKGENPIAAASNSSFSSIRSPKMTCPKLILNKLVRPGQHLSRDRVRKVKSVLAEALGTSHVCLSTRTDLQSLSLQQVVPSQAKGNALHRRVWKERQGPWAPLPGDASTNRYASYETISIIEFLTRSFATPAASRKKLLQRGVASAASDLRAMRPPI</sequence>
<dbReference type="VEuPathDB" id="FungiDB:BO82DRAFT_100115"/>
<evidence type="ECO:0000313" key="2">
    <source>
        <dbReference type="Proteomes" id="UP000248340"/>
    </source>
</evidence>
<evidence type="ECO:0000313" key="1">
    <source>
        <dbReference type="EMBL" id="PYH80878.1"/>
    </source>
</evidence>
<organism evidence="1 2">
    <name type="scientific">Aspergillus uvarum CBS 121591</name>
    <dbReference type="NCBI Taxonomy" id="1448315"/>
    <lineage>
        <taxon>Eukaryota</taxon>
        <taxon>Fungi</taxon>
        <taxon>Dikarya</taxon>
        <taxon>Ascomycota</taxon>
        <taxon>Pezizomycotina</taxon>
        <taxon>Eurotiomycetes</taxon>
        <taxon>Eurotiomycetidae</taxon>
        <taxon>Eurotiales</taxon>
        <taxon>Aspergillaceae</taxon>
        <taxon>Aspergillus</taxon>
        <taxon>Aspergillus subgen. Circumdati</taxon>
    </lineage>
</organism>
<dbReference type="GeneID" id="37132466"/>